<dbReference type="Gene3D" id="3.30.300.30">
    <property type="match status" value="1"/>
</dbReference>
<dbReference type="RefSeq" id="WP_129351252.1">
    <property type="nucleotide sequence ID" value="NZ_CP012670.1"/>
</dbReference>
<dbReference type="Pfam" id="PF00501">
    <property type="entry name" value="AMP-binding"/>
    <property type="match status" value="1"/>
</dbReference>
<dbReference type="InterPro" id="IPR000873">
    <property type="entry name" value="AMP-dep_synth/lig_dom"/>
</dbReference>
<dbReference type="PANTHER" id="PTHR43767:SF1">
    <property type="entry name" value="NONRIBOSOMAL PEPTIDE SYNTHASE PES1 (EUROFUNG)-RELATED"/>
    <property type="match status" value="1"/>
</dbReference>
<dbReference type="FunFam" id="3.30.300.30:FF:000008">
    <property type="entry name" value="2,3-dihydroxybenzoate-AMP ligase"/>
    <property type="match status" value="1"/>
</dbReference>
<dbReference type="Pfam" id="PF13193">
    <property type="entry name" value="AMP-binding_C"/>
    <property type="match status" value="1"/>
</dbReference>
<keyword evidence="2" id="KW-0436">Ligase</keyword>
<dbReference type="EMBL" id="CP012670">
    <property type="protein sequence ID" value="AUX24763.1"/>
    <property type="molecule type" value="Genomic_DNA"/>
</dbReference>
<evidence type="ECO:0000256" key="2">
    <source>
        <dbReference type="ARBA" id="ARBA00022598"/>
    </source>
</evidence>
<evidence type="ECO:0000259" key="3">
    <source>
        <dbReference type="Pfam" id="PF00501"/>
    </source>
</evidence>
<accession>A0A4P2Q6X0</accession>
<gene>
    <name evidence="5" type="primary">prpE</name>
    <name evidence="5" type="ORF">SOCEGT47_053020</name>
</gene>
<comment type="similarity">
    <text evidence="1">Belongs to the ATP-dependent AMP-binding enzyme family.</text>
</comment>
<sequence>MDGPRVLAALSGGRRKMSALTEGARVARRAVARSGLLAALRWPGLKVLARELARGKANPSLLFRFHAENSPHRIAVVDPRSLAPRAAGGAADDRGEDRVYSFFELNERVDRLGLALARRGVGPGATALLVLKNRPEFLICQVAIARVGGSVVTASWRSTPAELAYLAGHSGASLLLFDSDIADVIGEAAPRLEGIPRERMIAIGERAPGFSHLDELMAERGAAPDRGERGAAPDRSERASVVMYTSGTTGKPKGAVRGFGGGAAVSALGAIGATPMRVGDVHLAVCPLYHLTAFGFVTMSLVLGATIVVLPEFRPELFLEAIQRYRVTTTAVVPTMLQRVLELGEARLRAHDTSSLTAIFTGGAPLSPALASEVMGVFGDRLYNLYGATETGIVTIAGPEDLRASPGTIGRPVAGSELLLVGEDGRPCRDGEVGELYARSPLLVSGYHGDPESTRASMLDGYFSVGDLARRDARGCYHIEGRKRDLIISGGVNVYPAEVESVLHDHPAVAEAAVVGAPDRDLGERVRAFVALRPGAAASEEDIKAHCRAQLAGPKVPREVVFLDALPRNPTGKVMKRDLAGADVKSAE</sequence>
<dbReference type="InterPro" id="IPR045851">
    <property type="entry name" value="AMP-bd_C_sf"/>
</dbReference>
<dbReference type="InterPro" id="IPR025110">
    <property type="entry name" value="AMP-bd_C"/>
</dbReference>
<feature type="domain" description="AMP-dependent synthetase/ligase" evidence="3">
    <location>
        <begin position="64"/>
        <end position="448"/>
    </location>
</feature>
<dbReference type="InterPro" id="IPR050237">
    <property type="entry name" value="ATP-dep_AMP-bd_enzyme"/>
</dbReference>
<dbReference type="PANTHER" id="PTHR43767">
    <property type="entry name" value="LONG-CHAIN-FATTY-ACID--COA LIGASE"/>
    <property type="match status" value="1"/>
</dbReference>
<dbReference type="InterPro" id="IPR042099">
    <property type="entry name" value="ANL_N_sf"/>
</dbReference>
<name>A0A4P2Q6X0_SORCE</name>
<dbReference type="OrthoDB" id="5483897at2"/>
<evidence type="ECO:0000313" key="5">
    <source>
        <dbReference type="EMBL" id="AUX24763.1"/>
    </source>
</evidence>
<proteinExistence type="inferred from homology"/>
<protein>
    <submittedName>
        <fullName evidence="5">Acyl-CoA synthetase</fullName>
    </submittedName>
</protein>
<dbReference type="GO" id="GO:0016878">
    <property type="term" value="F:acid-thiol ligase activity"/>
    <property type="evidence" value="ECO:0007669"/>
    <property type="project" value="UniProtKB-ARBA"/>
</dbReference>
<feature type="domain" description="AMP-binding enzyme C-terminal" evidence="4">
    <location>
        <begin position="498"/>
        <end position="573"/>
    </location>
</feature>
<dbReference type="SUPFAM" id="SSF56801">
    <property type="entry name" value="Acetyl-CoA synthetase-like"/>
    <property type="match status" value="1"/>
</dbReference>
<dbReference type="Gene3D" id="3.40.50.12780">
    <property type="entry name" value="N-terminal domain of ligase-like"/>
    <property type="match status" value="1"/>
</dbReference>
<evidence type="ECO:0000259" key="4">
    <source>
        <dbReference type="Pfam" id="PF13193"/>
    </source>
</evidence>
<organism evidence="5 6">
    <name type="scientific">Sorangium cellulosum</name>
    <name type="common">Polyangium cellulosum</name>
    <dbReference type="NCBI Taxonomy" id="56"/>
    <lineage>
        <taxon>Bacteria</taxon>
        <taxon>Pseudomonadati</taxon>
        <taxon>Myxococcota</taxon>
        <taxon>Polyangia</taxon>
        <taxon>Polyangiales</taxon>
        <taxon>Polyangiaceae</taxon>
        <taxon>Sorangium</taxon>
    </lineage>
</organism>
<reference evidence="5 6" key="1">
    <citation type="submission" date="2015-09" db="EMBL/GenBank/DDBJ databases">
        <title>Sorangium comparison.</title>
        <authorList>
            <person name="Zaburannyi N."/>
            <person name="Bunk B."/>
            <person name="Overmann J."/>
            <person name="Mueller R."/>
        </authorList>
    </citation>
    <scope>NUCLEOTIDE SEQUENCE [LARGE SCALE GENOMIC DNA]</scope>
    <source>
        <strain evidence="5 6">So ceGT47</strain>
    </source>
</reference>
<dbReference type="Proteomes" id="UP000295781">
    <property type="component" value="Chromosome"/>
</dbReference>
<dbReference type="PROSITE" id="PS00455">
    <property type="entry name" value="AMP_BINDING"/>
    <property type="match status" value="1"/>
</dbReference>
<evidence type="ECO:0000256" key="1">
    <source>
        <dbReference type="ARBA" id="ARBA00006432"/>
    </source>
</evidence>
<dbReference type="InterPro" id="IPR020845">
    <property type="entry name" value="AMP-binding_CS"/>
</dbReference>
<evidence type="ECO:0000313" key="6">
    <source>
        <dbReference type="Proteomes" id="UP000295781"/>
    </source>
</evidence>
<dbReference type="AlphaFoldDB" id="A0A4P2Q6X0"/>